<name>A0A371QVW0_9CREN</name>
<dbReference type="Pfam" id="PF01637">
    <property type="entry name" value="ATPase_2"/>
    <property type="match status" value="1"/>
</dbReference>
<proteinExistence type="predicted"/>
<dbReference type="Gene3D" id="3.40.50.300">
    <property type="entry name" value="P-loop containing nucleotide triphosphate hydrolases"/>
    <property type="match status" value="1"/>
</dbReference>
<accession>A0A371QVW0</accession>
<protein>
    <submittedName>
        <fullName evidence="2">AAA family ATPase</fullName>
    </submittedName>
</protein>
<dbReference type="EMBL" id="NMUE01000039">
    <property type="protein sequence ID" value="RFA94293.1"/>
    <property type="molecule type" value="Genomic_DNA"/>
</dbReference>
<evidence type="ECO:0000313" key="4">
    <source>
        <dbReference type="Proteomes" id="UP000256877"/>
    </source>
</evidence>
<dbReference type="Proteomes" id="UP000256877">
    <property type="component" value="Unassembled WGS sequence"/>
</dbReference>
<feature type="domain" description="ATPase" evidence="1">
    <location>
        <begin position="15"/>
        <end position="225"/>
    </location>
</feature>
<reference evidence="4 5" key="1">
    <citation type="submission" date="2017-07" db="EMBL/GenBank/DDBJ databases">
        <title>Draft genome sequence of aerobic hyperthermophilic archaea, Pyrobaculum aerophilum YKB31 and YKB32.</title>
        <authorList>
            <person name="Mochizuki T."/>
            <person name="Berliner A.J."/>
            <person name="Yoshida-Takashima Y."/>
            <person name="Takaki Y."/>
            <person name="Nunoura T."/>
            <person name="Takai K."/>
        </authorList>
    </citation>
    <scope>NUCLEOTIDE SEQUENCE [LARGE SCALE GENOMIC DNA]</scope>
    <source>
        <strain evidence="2 5">YKB31</strain>
        <strain evidence="3 4">YKB32</strain>
    </source>
</reference>
<comment type="caution">
    <text evidence="2">The sequence shown here is derived from an EMBL/GenBank/DDBJ whole genome shotgun (WGS) entry which is preliminary data.</text>
</comment>
<evidence type="ECO:0000313" key="2">
    <source>
        <dbReference type="EMBL" id="RFA94293.1"/>
    </source>
</evidence>
<evidence type="ECO:0000259" key="1">
    <source>
        <dbReference type="Pfam" id="PF01637"/>
    </source>
</evidence>
<dbReference type="Proteomes" id="UP000257123">
    <property type="component" value="Unassembled WGS sequence"/>
</dbReference>
<evidence type="ECO:0000313" key="3">
    <source>
        <dbReference type="EMBL" id="RFA94998.1"/>
    </source>
</evidence>
<dbReference type="InterPro" id="IPR027417">
    <property type="entry name" value="P-loop_NTPase"/>
</dbReference>
<evidence type="ECO:0000313" key="5">
    <source>
        <dbReference type="Proteomes" id="UP000257123"/>
    </source>
</evidence>
<dbReference type="GO" id="GO:0005524">
    <property type="term" value="F:ATP binding"/>
    <property type="evidence" value="ECO:0007669"/>
    <property type="project" value="InterPro"/>
</dbReference>
<gene>
    <name evidence="2" type="ORF">CGL51_10460</name>
    <name evidence="3" type="ORF">CGL52_13535</name>
</gene>
<dbReference type="OrthoDB" id="25948at2157"/>
<dbReference type="AlphaFoldDB" id="A0A371QVW0"/>
<organism evidence="2 5">
    <name type="scientific">Pyrobaculum aerophilum</name>
    <dbReference type="NCBI Taxonomy" id="13773"/>
    <lineage>
        <taxon>Archaea</taxon>
        <taxon>Thermoproteota</taxon>
        <taxon>Thermoprotei</taxon>
        <taxon>Thermoproteales</taxon>
        <taxon>Thermoproteaceae</taxon>
        <taxon>Pyrobaculum</taxon>
    </lineage>
</organism>
<sequence>MRRIKLAFANTQVEFVDRDLALRRVEQWAERGTFPVQVVYGPEGCGKTAWLRQSAELLREMGFDVIYLNPIEKEFSAEIGVQKLKDKLINLAREAAMQLAWGNVVWSAIDIAREAIALGRRKIAIIIDDAFQAVGVDKAAIYVKGMLGILEHPPEMYEKIVAVAATSEGVSLREIGRHLWSTNTPIWNMGEEGFRQLYEKLPGDKPPLEEAWKTTGGNPRALETLYEARWNVDKIVERLTLDKKLTGGFTKRWKRELEITLEDPDYLWREGPEELASELVNRNLIVFGIPSRDPELWIDEPPPERDPELGIGRYVAWQTPLHREAVRKALQTP</sequence>
<dbReference type="RefSeq" id="WP_116421689.1">
    <property type="nucleotide sequence ID" value="NZ_NMUE01000039.1"/>
</dbReference>
<dbReference type="EMBL" id="NMUF01000066">
    <property type="protein sequence ID" value="RFA94998.1"/>
    <property type="molecule type" value="Genomic_DNA"/>
</dbReference>
<dbReference type="InterPro" id="IPR011579">
    <property type="entry name" value="ATPase_dom"/>
</dbReference>
<dbReference type="SUPFAM" id="SSF52540">
    <property type="entry name" value="P-loop containing nucleoside triphosphate hydrolases"/>
    <property type="match status" value="1"/>
</dbReference>